<gene>
    <name evidence="1" type="ORF">HNAJ_LOCUS2500</name>
</gene>
<proteinExistence type="predicted"/>
<protein>
    <submittedName>
        <fullName evidence="3">SERTA domain-containing protein</fullName>
    </submittedName>
</protein>
<reference evidence="1 2" key="2">
    <citation type="submission" date="2018-11" db="EMBL/GenBank/DDBJ databases">
        <authorList>
            <consortium name="Pathogen Informatics"/>
        </authorList>
    </citation>
    <scope>NUCLEOTIDE SEQUENCE [LARGE SCALE GENOMIC DNA]</scope>
</reference>
<sequence>MFTSSEVTDYLSEQKKLIFLNTVGLSNNYCKNIPDLNFTKRCRDRRRLLLRRAKRIADQPFLNPKRDAAGGLYFKLRRHLIENFRNALFCKITNNNCRVVLTPIELSDRIPRNVDAMSDSSSSSLPSSCSSKCFLSNTLSLTNLPLPIRILDRSSPEFGYVIDEDIEKDAACDSSLWKA</sequence>
<reference evidence="3" key="1">
    <citation type="submission" date="2017-02" db="UniProtKB">
        <authorList>
            <consortium name="WormBaseParasite"/>
        </authorList>
    </citation>
    <scope>IDENTIFICATION</scope>
</reference>
<dbReference type="AlphaFoldDB" id="A0A0R3T613"/>
<evidence type="ECO:0000313" key="3">
    <source>
        <dbReference type="WBParaSite" id="HNAJ_0000250101-mRNA-1"/>
    </source>
</evidence>
<dbReference type="OrthoDB" id="6278032at2759"/>
<dbReference type="Proteomes" id="UP000278807">
    <property type="component" value="Unassembled WGS sequence"/>
</dbReference>
<keyword evidence="2" id="KW-1185">Reference proteome</keyword>
<evidence type="ECO:0000313" key="1">
    <source>
        <dbReference type="EMBL" id="VDN98359.1"/>
    </source>
</evidence>
<dbReference type="WBParaSite" id="HNAJ_0000250101-mRNA-1">
    <property type="protein sequence ID" value="HNAJ_0000250101-mRNA-1"/>
    <property type="gene ID" value="HNAJ_0000250101"/>
</dbReference>
<organism evidence="3">
    <name type="scientific">Rodentolepis nana</name>
    <name type="common">Dwarf tapeworm</name>
    <name type="synonym">Hymenolepis nana</name>
    <dbReference type="NCBI Taxonomy" id="102285"/>
    <lineage>
        <taxon>Eukaryota</taxon>
        <taxon>Metazoa</taxon>
        <taxon>Spiralia</taxon>
        <taxon>Lophotrochozoa</taxon>
        <taxon>Platyhelminthes</taxon>
        <taxon>Cestoda</taxon>
        <taxon>Eucestoda</taxon>
        <taxon>Cyclophyllidea</taxon>
        <taxon>Hymenolepididae</taxon>
        <taxon>Rodentolepis</taxon>
    </lineage>
</organism>
<dbReference type="EMBL" id="UZAE01001229">
    <property type="protein sequence ID" value="VDN98359.1"/>
    <property type="molecule type" value="Genomic_DNA"/>
</dbReference>
<accession>A0A0R3T613</accession>
<evidence type="ECO:0000313" key="2">
    <source>
        <dbReference type="Proteomes" id="UP000278807"/>
    </source>
</evidence>
<name>A0A0R3T613_RODNA</name>